<keyword evidence="4" id="KW-1185">Reference proteome</keyword>
<organism evidence="3 4">
    <name type="scientific">Sorlinia euscelidii</name>
    <dbReference type="NCBI Taxonomy" id="3081148"/>
    <lineage>
        <taxon>Bacteria</taxon>
        <taxon>Pseudomonadati</taxon>
        <taxon>Pseudomonadota</taxon>
        <taxon>Alphaproteobacteria</taxon>
        <taxon>Acetobacterales</taxon>
        <taxon>Acetobacteraceae</taxon>
        <taxon>Sorlinia</taxon>
    </lineage>
</organism>
<comment type="caution">
    <text evidence="3">The sequence shown here is derived from an EMBL/GenBank/DDBJ whole genome shotgun (WGS) entry which is preliminary data.</text>
</comment>
<evidence type="ECO:0000313" key="4">
    <source>
        <dbReference type="Proteomes" id="UP001312908"/>
    </source>
</evidence>
<gene>
    <name evidence="3" type="ORF">DOFOFD_05395</name>
</gene>
<sequence length="105" mass="11215">MTDQLPNQDTPPKPENVDAPTPNHDSSVFGNFFKQGNNNAGYNNQAAPGMLTTLSNAKGRIGIVGIIIVVAAAYALNINPMNALNFFSGSQNQSPPAYHQTTQTR</sequence>
<dbReference type="EMBL" id="JAWJZY010000002">
    <property type="protein sequence ID" value="MEE8658441.1"/>
    <property type="molecule type" value="Genomic_DNA"/>
</dbReference>
<keyword evidence="2" id="KW-1133">Transmembrane helix</keyword>
<keyword evidence="2" id="KW-0472">Membrane</keyword>
<protein>
    <submittedName>
        <fullName evidence="3">Uncharacterized protein</fullName>
    </submittedName>
</protein>
<accession>A0ABU7U278</accession>
<proteinExistence type="predicted"/>
<evidence type="ECO:0000256" key="2">
    <source>
        <dbReference type="SAM" id="Phobius"/>
    </source>
</evidence>
<reference evidence="3 4" key="1">
    <citation type="submission" date="2023-10" db="EMBL/GenBank/DDBJ databases">
        <title>Sorlinia euscelidii gen. nov., sp. nov., an acetic acid bacteria isolated from the gut of Euscelidius variegatus emitter.</title>
        <authorList>
            <person name="Michoud G."/>
            <person name="Marasco R."/>
            <person name="Seferji K."/>
            <person name="Gonella E."/>
            <person name="Garuglieri E."/>
            <person name="Alma A."/>
            <person name="Mapelli F."/>
            <person name="Borin S."/>
            <person name="Daffonchio D."/>
            <person name="Crotti E."/>
        </authorList>
    </citation>
    <scope>NUCLEOTIDE SEQUENCE [LARGE SCALE GENOMIC DNA]</scope>
    <source>
        <strain evidence="3 4">EV16P</strain>
    </source>
</reference>
<dbReference type="RefSeq" id="WP_394819372.1">
    <property type="nucleotide sequence ID" value="NZ_JAWJZY010000002.1"/>
</dbReference>
<keyword evidence="2" id="KW-0812">Transmembrane</keyword>
<evidence type="ECO:0000256" key="1">
    <source>
        <dbReference type="SAM" id="MobiDB-lite"/>
    </source>
</evidence>
<feature type="transmembrane region" description="Helical" evidence="2">
    <location>
        <begin position="59"/>
        <end position="76"/>
    </location>
</feature>
<feature type="region of interest" description="Disordered" evidence="1">
    <location>
        <begin position="1"/>
        <end position="43"/>
    </location>
</feature>
<name>A0ABU7U278_9PROT</name>
<evidence type="ECO:0000313" key="3">
    <source>
        <dbReference type="EMBL" id="MEE8658441.1"/>
    </source>
</evidence>
<dbReference type="Proteomes" id="UP001312908">
    <property type="component" value="Unassembled WGS sequence"/>
</dbReference>